<dbReference type="KEGG" id="rhoz:GXP67_28370"/>
<sequence>MENVMKQVKNTFHALLIVSVMGWISACDTDRKNDTADKTNTNEAYENDADAETNEMGEDDASVWMRERDDLVMSQREISNRIDRDLQTYENKMASMDNKTKKAMQESINSLRIKRDNLDNKIEQMENATADTWAEMKQEVTEAGTELENTWDAFDKNYSTHMNRK</sequence>
<proteinExistence type="predicted"/>
<feature type="region of interest" description="Disordered" evidence="2">
    <location>
        <begin position="30"/>
        <end position="57"/>
    </location>
</feature>
<dbReference type="AlphaFoldDB" id="A0A6C0GQD4"/>
<evidence type="ECO:0000313" key="3">
    <source>
        <dbReference type="EMBL" id="QHT70288.1"/>
    </source>
</evidence>
<feature type="compositionally biased region" description="Acidic residues" evidence="2">
    <location>
        <begin position="45"/>
        <end position="57"/>
    </location>
</feature>
<evidence type="ECO:0000256" key="2">
    <source>
        <dbReference type="SAM" id="MobiDB-lite"/>
    </source>
</evidence>
<gene>
    <name evidence="3" type="ORF">GXP67_28370</name>
</gene>
<name>A0A6C0GQD4_9BACT</name>
<protein>
    <submittedName>
        <fullName evidence="3">Uncharacterized protein</fullName>
    </submittedName>
</protein>
<evidence type="ECO:0000313" key="4">
    <source>
        <dbReference type="Proteomes" id="UP000480178"/>
    </source>
</evidence>
<keyword evidence="4" id="KW-1185">Reference proteome</keyword>
<dbReference type="RefSeq" id="WP_162446269.1">
    <property type="nucleotide sequence ID" value="NZ_CP048222.1"/>
</dbReference>
<feature type="coiled-coil region" evidence="1">
    <location>
        <begin position="79"/>
        <end position="131"/>
    </location>
</feature>
<dbReference type="PROSITE" id="PS51257">
    <property type="entry name" value="PROKAR_LIPOPROTEIN"/>
    <property type="match status" value="1"/>
</dbReference>
<keyword evidence="1" id="KW-0175">Coiled coil</keyword>
<evidence type="ECO:0000256" key="1">
    <source>
        <dbReference type="SAM" id="Coils"/>
    </source>
</evidence>
<dbReference type="EMBL" id="CP048222">
    <property type="protein sequence ID" value="QHT70288.1"/>
    <property type="molecule type" value="Genomic_DNA"/>
</dbReference>
<organism evidence="3 4">
    <name type="scientific">Rhodocytophaga rosea</name>
    <dbReference type="NCBI Taxonomy" id="2704465"/>
    <lineage>
        <taxon>Bacteria</taxon>
        <taxon>Pseudomonadati</taxon>
        <taxon>Bacteroidota</taxon>
        <taxon>Cytophagia</taxon>
        <taxon>Cytophagales</taxon>
        <taxon>Rhodocytophagaceae</taxon>
        <taxon>Rhodocytophaga</taxon>
    </lineage>
</organism>
<dbReference type="Proteomes" id="UP000480178">
    <property type="component" value="Chromosome"/>
</dbReference>
<reference evidence="3 4" key="1">
    <citation type="submission" date="2020-01" db="EMBL/GenBank/DDBJ databases">
        <authorList>
            <person name="Kim M.K."/>
        </authorList>
    </citation>
    <scope>NUCLEOTIDE SEQUENCE [LARGE SCALE GENOMIC DNA]</scope>
    <source>
        <strain evidence="3 4">172606-1</strain>
    </source>
</reference>
<accession>A0A6C0GQD4</accession>